<dbReference type="AlphaFoldDB" id="A0A1I8FM68"/>
<reference evidence="2" key="1">
    <citation type="submission" date="2016-11" db="UniProtKB">
        <authorList>
            <consortium name="WormBaseParasite"/>
        </authorList>
    </citation>
    <scope>IDENTIFICATION</scope>
</reference>
<evidence type="ECO:0000313" key="1">
    <source>
        <dbReference type="Proteomes" id="UP000095280"/>
    </source>
</evidence>
<name>A0A1I8FM68_9PLAT</name>
<proteinExistence type="predicted"/>
<protein>
    <submittedName>
        <fullName evidence="2">DEP domain-containing protein</fullName>
    </submittedName>
</protein>
<evidence type="ECO:0000313" key="2">
    <source>
        <dbReference type="WBParaSite" id="maker-unitig_39594-snap-gene-0.3-mRNA-1"/>
    </source>
</evidence>
<dbReference type="Proteomes" id="UP000095280">
    <property type="component" value="Unplaced"/>
</dbReference>
<sequence length="231" mass="25500">MERHACRAQHAAYVSRRYVLPISWLPIDRRASQVYQTAIELSASKSSTASEEIVTPDEEFLTARLRMLLMFNEDRIHLPPESHLDQHVISTRDNFLMHHMDHCLHSMRFSRRRSSVGKFGANHQAGEFSGKALVDWLMSVGPLPGTASTPLPTASAAVAGQGAAPRAAGLSFPRLTRLSLRLLRGGESRRRRRLPGEAAAAATAGDAVNRRDAADVRVSLSSRDARDIEDL</sequence>
<accession>A0A1I8FM68</accession>
<keyword evidence="1" id="KW-1185">Reference proteome</keyword>
<dbReference type="WBParaSite" id="maker-unitig_39594-snap-gene-0.3-mRNA-1">
    <property type="protein sequence ID" value="maker-unitig_39594-snap-gene-0.3-mRNA-1"/>
    <property type="gene ID" value="maker-unitig_39594-snap-gene-0.3"/>
</dbReference>
<organism evidence="1 2">
    <name type="scientific">Macrostomum lignano</name>
    <dbReference type="NCBI Taxonomy" id="282301"/>
    <lineage>
        <taxon>Eukaryota</taxon>
        <taxon>Metazoa</taxon>
        <taxon>Spiralia</taxon>
        <taxon>Lophotrochozoa</taxon>
        <taxon>Platyhelminthes</taxon>
        <taxon>Rhabditophora</taxon>
        <taxon>Macrostomorpha</taxon>
        <taxon>Macrostomida</taxon>
        <taxon>Macrostomidae</taxon>
        <taxon>Macrostomum</taxon>
    </lineage>
</organism>